<keyword evidence="2" id="KW-1133">Transmembrane helix</keyword>
<dbReference type="EMBL" id="CAJOBQ010000110">
    <property type="protein sequence ID" value="CAF4259513.1"/>
    <property type="molecule type" value="Genomic_DNA"/>
</dbReference>
<gene>
    <name evidence="3" type="ORF">TSG867_LOCUS3615</name>
</gene>
<dbReference type="AlphaFoldDB" id="A0A820FEK3"/>
<dbReference type="Proteomes" id="UP000663862">
    <property type="component" value="Unassembled WGS sequence"/>
</dbReference>
<keyword evidence="2" id="KW-0812">Transmembrane</keyword>
<dbReference type="Gene3D" id="2.30.30.100">
    <property type="match status" value="2"/>
</dbReference>
<dbReference type="Gene3D" id="2.130.10.130">
    <property type="entry name" value="Integrin alpha, N-terminal"/>
    <property type="match status" value="1"/>
</dbReference>
<keyword evidence="1" id="KW-0732">Signal</keyword>
<dbReference type="PANTHER" id="PTHR46580">
    <property type="entry name" value="SENSOR KINASE-RELATED"/>
    <property type="match status" value="1"/>
</dbReference>
<keyword evidence="2" id="KW-0472">Membrane</keyword>
<sequence length="577" mass="61822">MSKESIGLNEGFSYVLTTSSTDQKILEKLCIYLSFPLIIDHIENVVITVESCWPKHRSAIATCAFTVFTNIAIIIGVLEIYFTSLKATAPVCGLKFTATTNTKPIEYDYGARSVAVGDFNNDTWLDMVVTNHIVDLISIYFGQDDGSFSIPTQFPTGTGSTLYMVAVGDLSKDSRLDIAVANFGTNSIGIFMGFRNGSFDNHTDHSICTPRPIVISISDLNNGALLAIVSVNYRTRSISIPHGYENGKFSSAIMYWTGYGSFRSSVVIADFNNDNYLDLAVTNYGTDNIDSYVDIAVANFGSNEIGVLVNNGNGTSTKQVPYSTDSASPYTIGVEDFNQDNRLDLLVTNKGTNNIVVLIGYGNGTFANPKMYSTGATSPISLAVGDINKDSRLDVIGVSNDTGALDIVFGSLESLENQVNCSADSSPYAVAIGLDIVVANYSDALSVFLAHTTGDFNNDNQLDIVFSNGGSNDVIVRLGYGSVAIVDVNNGNRLDIIVGNRESNDISIMLQYNRGFLTNGMTYASGGGSDLQYAVVGDIKDDCRLDIVAANYGTNDVGIIFGHVGGTFLSQIIQSAG</sequence>
<proteinExistence type="predicted"/>
<dbReference type="Pfam" id="PF13517">
    <property type="entry name" value="FG-GAP_3"/>
    <property type="match status" value="2"/>
</dbReference>
<evidence type="ECO:0000256" key="1">
    <source>
        <dbReference type="ARBA" id="ARBA00022729"/>
    </source>
</evidence>
<evidence type="ECO:0000313" key="4">
    <source>
        <dbReference type="Proteomes" id="UP000663862"/>
    </source>
</evidence>
<dbReference type="InterPro" id="IPR028994">
    <property type="entry name" value="Integrin_alpha_N"/>
</dbReference>
<protein>
    <submittedName>
        <fullName evidence="3">Uncharacterized protein</fullName>
    </submittedName>
</protein>
<comment type="caution">
    <text evidence="3">The sequence shown here is derived from an EMBL/GenBank/DDBJ whole genome shotgun (WGS) entry which is preliminary data.</text>
</comment>
<accession>A0A820FEK3</accession>
<organism evidence="3 4">
    <name type="scientific">Rotaria socialis</name>
    <dbReference type="NCBI Taxonomy" id="392032"/>
    <lineage>
        <taxon>Eukaryota</taxon>
        <taxon>Metazoa</taxon>
        <taxon>Spiralia</taxon>
        <taxon>Gnathifera</taxon>
        <taxon>Rotifera</taxon>
        <taxon>Eurotatoria</taxon>
        <taxon>Bdelloidea</taxon>
        <taxon>Philodinida</taxon>
        <taxon>Philodinidae</taxon>
        <taxon>Rotaria</taxon>
    </lineage>
</organism>
<name>A0A820FEK3_9BILA</name>
<reference evidence="3" key="1">
    <citation type="submission" date="2021-02" db="EMBL/GenBank/DDBJ databases">
        <authorList>
            <person name="Nowell W R."/>
        </authorList>
    </citation>
    <scope>NUCLEOTIDE SEQUENCE</scope>
</reference>
<evidence type="ECO:0000313" key="3">
    <source>
        <dbReference type="EMBL" id="CAF4259513.1"/>
    </source>
</evidence>
<dbReference type="InterPro" id="IPR013517">
    <property type="entry name" value="FG-GAP"/>
</dbReference>
<dbReference type="PANTHER" id="PTHR46580:SF4">
    <property type="entry name" value="ATP_GTP-BINDING PROTEIN"/>
    <property type="match status" value="1"/>
</dbReference>
<evidence type="ECO:0000256" key="2">
    <source>
        <dbReference type="SAM" id="Phobius"/>
    </source>
</evidence>
<dbReference type="SUPFAM" id="SSF69318">
    <property type="entry name" value="Integrin alpha N-terminal domain"/>
    <property type="match status" value="2"/>
</dbReference>
<feature type="transmembrane region" description="Helical" evidence="2">
    <location>
        <begin position="59"/>
        <end position="82"/>
    </location>
</feature>